<reference evidence="3" key="1">
    <citation type="journal article" date="2019" name="Emerg. Microbes Infect.">
        <title>Comprehensive subspecies identification of 175 nontuberculous mycobacteria species based on 7547 genomic profiles.</title>
        <authorList>
            <person name="Matsumoto Y."/>
            <person name="Kinjo T."/>
            <person name="Motooka D."/>
            <person name="Nabeya D."/>
            <person name="Jung N."/>
            <person name="Uechi K."/>
            <person name="Horii T."/>
            <person name="Iida T."/>
            <person name="Fujita J."/>
            <person name="Nakamura S."/>
        </authorList>
    </citation>
    <scope>NUCLEOTIDE SEQUENCE [LARGE SCALE GENOMIC DNA]</scope>
    <source>
        <strain evidence="3">JCM 13671</strain>
    </source>
</reference>
<dbReference type="PROSITE" id="PS51257">
    <property type="entry name" value="PROKAR_LIPOPROTEIN"/>
    <property type="match status" value="1"/>
</dbReference>
<gene>
    <name evidence="3" type="ORF">MCNF_01590</name>
</gene>
<feature type="signal peptide" evidence="2">
    <location>
        <begin position="1"/>
        <end position="23"/>
    </location>
</feature>
<organism evidence="3 4">
    <name type="scientific">Mycolicibacterium confluentis</name>
    <dbReference type="NCBI Taxonomy" id="28047"/>
    <lineage>
        <taxon>Bacteria</taxon>
        <taxon>Bacillati</taxon>
        <taxon>Actinomycetota</taxon>
        <taxon>Actinomycetes</taxon>
        <taxon>Mycobacteriales</taxon>
        <taxon>Mycobacteriaceae</taxon>
        <taxon>Mycolicibacterium</taxon>
    </lineage>
</organism>
<sequence length="209" mass="21500">MPLINRRRLVAVTAVTMALSVVGCSTTSDLNELSPSTSVVPSTTSPTTTSTKKDDAAVDYSALLLTADDLSDGEDTFAARSSTPNPSGLPGASALFVNSDDTRAISATFAIYPDPATATATLRQALTTVDSVVVGGTPQPSRVGTDGTVIRGDAPDGAKAVTLLFFTQGPALVRLEFQSATGDATTDEFVTSIGRMQQIALRVGLAEQS</sequence>
<evidence type="ECO:0000313" key="4">
    <source>
        <dbReference type="Proteomes" id="UP000466931"/>
    </source>
</evidence>
<evidence type="ECO:0000313" key="3">
    <source>
        <dbReference type="EMBL" id="BBZ31554.1"/>
    </source>
</evidence>
<feature type="compositionally biased region" description="Low complexity" evidence="1">
    <location>
        <begin position="34"/>
        <end position="50"/>
    </location>
</feature>
<evidence type="ECO:0000256" key="1">
    <source>
        <dbReference type="SAM" id="MobiDB-lite"/>
    </source>
</evidence>
<protein>
    <recommendedName>
        <fullName evidence="5">Lipoprotein LpqN</fullName>
    </recommendedName>
</protein>
<evidence type="ECO:0008006" key="5">
    <source>
        <dbReference type="Google" id="ProtNLM"/>
    </source>
</evidence>
<feature type="chain" id="PRO_5038691322" description="Lipoprotein LpqN" evidence="2">
    <location>
        <begin position="24"/>
        <end position="209"/>
    </location>
</feature>
<dbReference type="RefSeq" id="WP_407663199.1">
    <property type="nucleotide sequence ID" value="NZ_AP022612.1"/>
</dbReference>
<reference evidence="3" key="2">
    <citation type="submission" date="2020-02" db="EMBL/GenBank/DDBJ databases">
        <authorList>
            <person name="Matsumoto Y."/>
            <person name="Motooka D."/>
            <person name="Nakamura S."/>
        </authorList>
    </citation>
    <scope>NUCLEOTIDE SEQUENCE</scope>
    <source>
        <strain evidence="3">JCM 13671</strain>
    </source>
</reference>
<keyword evidence="4" id="KW-1185">Reference proteome</keyword>
<dbReference type="Proteomes" id="UP000466931">
    <property type="component" value="Chromosome"/>
</dbReference>
<name>A0A7I7XQX1_9MYCO</name>
<keyword evidence="2" id="KW-0732">Signal</keyword>
<accession>A0A7I7XQX1</accession>
<feature type="region of interest" description="Disordered" evidence="1">
    <location>
        <begin position="28"/>
        <end position="52"/>
    </location>
</feature>
<dbReference type="EMBL" id="AP022612">
    <property type="protein sequence ID" value="BBZ31554.1"/>
    <property type="molecule type" value="Genomic_DNA"/>
</dbReference>
<proteinExistence type="predicted"/>
<evidence type="ECO:0000256" key="2">
    <source>
        <dbReference type="SAM" id="SignalP"/>
    </source>
</evidence>
<dbReference type="AlphaFoldDB" id="A0A7I7XQX1"/>